<dbReference type="RefSeq" id="YP_009273542.1">
    <property type="nucleotide sequence ID" value="NC_030906.1"/>
</dbReference>
<keyword evidence="2" id="KW-1185">Reference proteome</keyword>
<organism evidence="1 2">
    <name type="scientific">Gordonia phage GMA6</name>
    <dbReference type="NCBI Taxonomy" id="1647285"/>
    <lineage>
        <taxon>Viruses</taxon>
        <taxon>Duplodnaviria</taxon>
        <taxon>Heunggongvirae</taxon>
        <taxon>Uroviricota</taxon>
        <taxon>Caudoviricetes</taxon>
        <taxon>Bendigovirus</taxon>
        <taxon>Bendigovirus GMA6</taxon>
    </lineage>
</organism>
<accession>A0A0K0NKT2</accession>
<evidence type="ECO:0000313" key="1">
    <source>
        <dbReference type="EMBL" id="AKL88341.1"/>
    </source>
</evidence>
<dbReference type="EMBL" id="KR063280">
    <property type="protein sequence ID" value="AKL88341.1"/>
    <property type="molecule type" value="Genomic_DNA"/>
</dbReference>
<name>A0A0K0NKT2_9CAUD</name>
<reference evidence="1 2" key="1">
    <citation type="journal article" date="2015" name="PLoS ONE">
        <title>Lysis to Kill: Evaluation of the Lytic Abilities, and Genomics of Nine Bacteriophages Infective for Gordonia spp. and Their Potential Use in Activated Sludge Foam Biocontrol.</title>
        <authorList>
            <person name="Dyson Z.A."/>
            <person name="Tucci J."/>
            <person name="Seviour R.J."/>
            <person name="Petrovski S."/>
        </authorList>
    </citation>
    <scope>NUCLEOTIDE SEQUENCE [LARGE SCALE GENOMIC DNA]</scope>
</reference>
<dbReference type="KEGG" id="vg:28801110"/>
<dbReference type="GeneID" id="28801110"/>
<sequence length="152" mass="16824">MSVHTTIAMSSFPSTLPVGSVPESDWSLRRRKGNRVRYQNNVTAVWDSKFSLEPGDVLYREIDPELYGEVQEAPNSRLTDTLKPEVTVKASNTAPGDFEADKVTVEVSTTVPLEEHTRDDLRALCKQFKLTGYGKLNKAGLIALLNENGVLS</sequence>
<dbReference type="Proteomes" id="UP000203886">
    <property type="component" value="Segment"/>
</dbReference>
<proteinExistence type="predicted"/>
<gene>
    <name evidence="1" type="ORF">GMA6_60</name>
</gene>
<evidence type="ECO:0008006" key="3">
    <source>
        <dbReference type="Google" id="ProtNLM"/>
    </source>
</evidence>
<protein>
    <recommendedName>
        <fullName evidence="3">Rho termination factor N-terminal domain-containing protein</fullName>
    </recommendedName>
</protein>
<evidence type="ECO:0000313" key="2">
    <source>
        <dbReference type="Proteomes" id="UP000203886"/>
    </source>
</evidence>